<evidence type="ECO:0000256" key="2">
    <source>
        <dbReference type="ARBA" id="ARBA00022679"/>
    </source>
</evidence>
<evidence type="ECO:0000259" key="6">
    <source>
        <dbReference type="Pfam" id="PF10091"/>
    </source>
</evidence>
<dbReference type="Pfam" id="PF17167">
    <property type="entry name" value="Glyco_hydro_94"/>
    <property type="match status" value="1"/>
</dbReference>
<accession>A0ABZ3FKF3</accession>
<dbReference type="PANTHER" id="PTHR37469">
    <property type="entry name" value="CELLOBIONIC ACID PHOSPHORYLASE-RELATED"/>
    <property type="match status" value="1"/>
</dbReference>
<evidence type="ECO:0000313" key="8">
    <source>
        <dbReference type="EMBL" id="XAN06523.1"/>
    </source>
</evidence>
<feature type="transmembrane region" description="Helical" evidence="4">
    <location>
        <begin position="776"/>
        <end position="793"/>
    </location>
</feature>
<dbReference type="SUPFAM" id="SSF48208">
    <property type="entry name" value="Six-hairpin glycosidases"/>
    <property type="match status" value="1"/>
</dbReference>
<feature type="transmembrane region" description="Helical" evidence="4">
    <location>
        <begin position="899"/>
        <end position="919"/>
    </location>
</feature>
<dbReference type="InterPro" id="IPR037824">
    <property type="entry name" value="GH94N_2_NdvB"/>
</dbReference>
<feature type="region of interest" description="Disordered" evidence="3">
    <location>
        <begin position="1145"/>
        <end position="1171"/>
    </location>
</feature>
<dbReference type="Gene3D" id="1.50.10.140">
    <property type="match status" value="2"/>
</dbReference>
<evidence type="ECO:0000256" key="4">
    <source>
        <dbReference type="SAM" id="Phobius"/>
    </source>
</evidence>
<dbReference type="PANTHER" id="PTHR37469:SF2">
    <property type="entry name" value="CELLOBIONIC ACID PHOSPHORYLASE"/>
    <property type="match status" value="1"/>
</dbReference>
<keyword evidence="4" id="KW-0812">Transmembrane</keyword>
<dbReference type="Gene3D" id="2.70.98.40">
    <property type="entry name" value="Glycoside hydrolase, family 65, N-terminal domain"/>
    <property type="match status" value="2"/>
</dbReference>
<dbReference type="EMBL" id="CP154795">
    <property type="protein sequence ID" value="XAN06523.1"/>
    <property type="molecule type" value="Genomic_DNA"/>
</dbReference>
<dbReference type="Pfam" id="PF06165">
    <property type="entry name" value="GH94_b-supersand"/>
    <property type="match status" value="2"/>
</dbReference>
<dbReference type="InterPro" id="IPR019282">
    <property type="entry name" value="Glycoamylase-like_cons_dom"/>
</dbReference>
<keyword evidence="4" id="KW-0472">Membrane</keyword>
<dbReference type="InterPro" id="IPR037018">
    <property type="entry name" value="GH65_N"/>
</dbReference>
<dbReference type="CDD" id="cd11753">
    <property type="entry name" value="GH94N_ChvB_NdvB_2_like"/>
    <property type="match status" value="1"/>
</dbReference>
<dbReference type="InterPro" id="IPR012341">
    <property type="entry name" value="6hp_glycosidase-like_sf"/>
</dbReference>
<name>A0ABZ3FKF3_9ACTN</name>
<dbReference type="InterPro" id="IPR052047">
    <property type="entry name" value="GH94_Enzymes"/>
</dbReference>
<dbReference type="InterPro" id="IPR037820">
    <property type="entry name" value="GH94N_NdvB"/>
</dbReference>
<gene>
    <name evidence="8" type="ORF">AADG42_04085</name>
</gene>
<dbReference type="SMART" id="SM01068">
    <property type="entry name" value="CBM_X"/>
    <property type="match status" value="2"/>
</dbReference>
<dbReference type="CDD" id="cd11756">
    <property type="entry name" value="GH94N_ChvB_NdvB_1_like"/>
    <property type="match status" value="1"/>
</dbReference>
<keyword evidence="2" id="KW-0808">Transferase</keyword>
<evidence type="ECO:0000259" key="5">
    <source>
        <dbReference type="Pfam" id="PF06165"/>
    </source>
</evidence>
<dbReference type="InterPro" id="IPR008928">
    <property type="entry name" value="6-hairpin_glycosidase_sf"/>
</dbReference>
<dbReference type="SUPFAM" id="SSF74650">
    <property type="entry name" value="Galactose mutarotase-like"/>
    <property type="match status" value="2"/>
</dbReference>
<feature type="domain" description="Glycosyl hydrolase 94 supersandwich" evidence="5">
    <location>
        <begin position="2020"/>
        <end position="2296"/>
    </location>
</feature>
<feature type="domain" description="Glycoamylase-like" evidence="6">
    <location>
        <begin position="1270"/>
        <end position="1478"/>
    </location>
</feature>
<feature type="transmembrane region" description="Helical" evidence="4">
    <location>
        <begin position="376"/>
        <end position="400"/>
    </location>
</feature>
<dbReference type="InterPro" id="IPR010383">
    <property type="entry name" value="Glyco_hydrolase_94_b-supersand"/>
</dbReference>
<evidence type="ECO:0000256" key="3">
    <source>
        <dbReference type="SAM" id="MobiDB-lite"/>
    </source>
</evidence>
<feature type="transmembrane region" description="Helical" evidence="4">
    <location>
        <begin position="799"/>
        <end position="818"/>
    </location>
</feature>
<keyword evidence="4" id="KW-1133">Transmembrane helix</keyword>
<evidence type="ECO:0000313" key="9">
    <source>
        <dbReference type="Proteomes" id="UP001442841"/>
    </source>
</evidence>
<proteinExistence type="predicted"/>
<sequence>MFSTERLVEHGVSLADAQVSVAGAIPATSLLDRLKDNAKVLVRCYESLVGDLSADRTITPAAEWLVDNFHQVEEHLRQVRLDLPPGYFRQLPKLGQGFLEGHPRIFGVMWGYVAHTDSLFDPDQLAEYIRAYETRKPLTLGELWAVAITLRLLLLENLRRIAEQVVSAADDRARADSIADALLGTGGRERLTLAEAVPNRSTVRMSRAFVVQLLRRLAHTDETDGVAWASDWVDTTGQDIDDLIDAEHQQLSRQAVTIRNIFTSMRLVSDVNWEDWLESVSLLERELGTNPGYHDLDFTTRNSYRSAVESLARGSNKDELEVARAALVWSRDSDDEVARDLGYWLIDDGRRQFARALGYRRSAREWVSDTIRRAGVWGYLASLTLTTAICLAIALVVLALTAGGWTTLGLPVWVALGLLLALPISSLALGLVNHRSATFFGARPLPALSLEAGVPAELRTIVVIPTMLTSPEGVKELIRDLEVHYLANSAGELYFGAITDWADADTQLRPGDEELVAQAVAGVRDLNARYGNRFLLFHRERQWNSAEGVWMGWERKRGKLDELNRYLRGSGATSFTVVEGRIPGQFRYVITLDADTILPREAARRLVAKIAHPLNRARFDERGQVVRGYSILQPRVTPSLPLTEDTSPFQAIYSTQRGLDPYAFAVSDVYQDLFGEGSFAGKGIYDVDAFESALADRIPENALLSHDLLEGNFSRSGLVTDVEVVEEYPTAYEVAASRNHRWTRGDWQLLPWLFGRRGRGLTPLGRWKMLDNLRRSIAPISAVLGTILAALVLPWQAMLAWIILLVLLHLIPPTLPLWRRILPTRRGVTRASQTRAFGEDLRTSLALAFLNLALLAQEAARSLDAILRTLVRLVTRRHLLEWTTAAAAQKSAKGTLGRYFRLMAPSLVAPVALVVAAAIGGPLHLAVAAPLALLWFAAPVVAWRVSKPYDRIEVQATDADVAYLRLVARRTWRFFTTFVTAEENHLPPDNFQEDPAPKVAHRTSPTNIGLYLLSTVSARDFGWIGLADAADRLEATSETLAALEHYRGHLYNWYDTRTAQPLEPRYVSSVDSGNLIGHLITLVRVCREWIDQPGFEAMPLAGVDDGLRLVRESLAEVPPESPAYAELARAEAALAAAGPTVLRVESTDPANHRTPNGTPRPGSGQADPAYSPDALLDPLESLVRATHDHPEAQVWAQATLDTFVSLRRDHGLADADRHRVIQQLERVEAIARHEILMADFRLLLDRRRQLLSVGLRADTGKLDESCYDLLASECRLASYIAVAKGNIPTRHWFRLGRSVTAVGGGAALLSWSGSMFEYLMPPLVVRAPATGLLNTTARLVVRRQIEYAEALGVPWGISESGFNARDPEMNYQYSPFGVPGLGIVRGLADNLVIAPYATGLASMVEPDESVRNYRRLTALGARGHYGFYEAIDFTPERLPRGAEHALVKNYMAHHQGMTIVAIHNVVLDGLMRDRFHSEPMIAASEMLLQERQPRDVPVSHARREELRALHAVHSAEAPAERTLSGPVALAPGVHLMSNGGLTLQLTPAGGSFLRWRGIAINRWHADLTSEETGTYCYLRDADSGDIWSTTALPVIDSDPYSVFLGEDRAEYVRRHGDITTSLVHHLSPEADVVARRLTITNSGNRARRITATSYAELVLAAARDDDAHPAFSKMFVRTEYLPDQAALLATRRRRSSSDPEVWLAHFVKPGPAAGEAPIRVETDREVFLGRNHPMTAPRCVVDPEAMTGQTGYVLDPIMSFAQDLELPPGEKVVTTFWTALAPSREEVLRLVDQHLSPGSYDRVEALRWTHSQIMLRHLGVKSAEAAQFQELAGHMLYPDVSLRASAEELADARSQSALWSLGISGDLPILVVRIDDEADIGVAEQAVKAFDYWRTKRFAVDVVLLNERAASYVQELQHGLERIAAGIRPRTGSPDSTGRVFVVQRSQANPDAVASLLAAAAVVLVARRGSLAHHLPTMTPPAIRRGRAVTRVAAPGADVGAITGELLHFNGTGGFSPDGREYVVVLEAGRSTPGPWTNVVANDEFGFHATAEGSGYTWWRNSRDNQLTEWPNDPVRTPLGEITYVRDDMTGQVASPTSSPILDGGPGSDGAGGAHVVRHGFGYSRYQHDMGGVELDQVVFVAGDDPVKMSVLTVTNTSQTVRRLSVTAYAEPVLGMGRTTTSRHIITERDPQTGALLARNPWVTQYPGTLFFDMAGEQESVTGDRREFLGMHGNRALPDAMLSTGGLSGAVGAGLDPCLALRRTLVLLPGESAEVVVTLGAADDAAGCRRLIEKARAADPEQVLAEVERHWDERLRQVQVRTPDSAFDVMMNGWFLYQTLACRMLARSGYYQASGAYGFRDQLQDSMAAVLVEPELAREHVLRAAGRQFPEGDVQHWWLPASGQGVRTRITDDVVWLSHAVARYVRVTGDVGVLNEQVPFLDGDQLTDEEHEKFFQPQTSATTATLWEHCKLGLERAFRLTGRHGLPLIGGGDWNDGMNRVGIGGDGESVWLGWFLHTTLTEVIALAEARGDTDFAWRCRERQQKLLSALEDGGWDGRWYRRGYFDDGTPLGSATSTECRIDAIAQSWAVLSGQCQPERATQAMSEVEKQLVMPESGVVRLFTPPFDVSEPDPGYIRAYPPGVRENGGQYTHGAIWSIFAYAALGRPSAAARMFGLINPVNHALTPETAAGYRVEPYVVAADVYSVEPHVGRGGWTWYTGSSGWLYRAGLEAVLGVRREGEQLVLRPCFPDEWLDVEVRYRYGASEYVIRFCQPVDGERVGVVLDGNPVISSGNGAPGARAGALMGGPDELRVPLVDDGGQHLVQVRRLATVVQ</sequence>
<feature type="domain" description="Glycosyl hydrolase 94 catalytic" evidence="7">
    <location>
        <begin position="2310"/>
        <end position="2735"/>
    </location>
</feature>
<evidence type="ECO:0000256" key="1">
    <source>
        <dbReference type="ARBA" id="ARBA00022676"/>
    </source>
</evidence>
<organism evidence="8 9">
    <name type="scientific">Ammonicoccus fulvus</name>
    <dbReference type="NCBI Taxonomy" id="3138240"/>
    <lineage>
        <taxon>Bacteria</taxon>
        <taxon>Bacillati</taxon>
        <taxon>Actinomycetota</taxon>
        <taxon>Actinomycetes</taxon>
        <taxon>Propionibacteriales</taxon>
        <taxon>Propionibacteriaceae</taxon>
        <taxon>Ammonicoccus</taxon>
    </lineage>
</organism>
<feature type="domain" description="Glycosyl hydrolase 94 supersandwich" evidence="5">
    <location>
        <begin position="1523"/>
        <end position="1795"/>
    </location>
</feature>
<feature type="transmembrane region" description="Helical" evidence="4">
    <location>
        <begin position="412"/>
        <end position="432"/>
    </location>
</feature>
<dbReference type="Proteomes" id="UP001442841">
    <property type="component" value="Chromosome"/>
</dbReference>
<dbReference type="Pfam" id="PF10091">
    <property type="entry name" value="Glycoamylase"/>
    <property type="match status" value="1"/>
</dbReference>
<keyword evidence="9" id="KW-1185">Reference proteome</keyword>
<evidence type="ECO:0000259" key="7">
    <source>
        <dbReference type="Pfam" id="PF17167"/>
    </source>
</evidence>
<protein>
    <submittedName>
        <fullName evidence="8">Glucoamylase family protein</fullName>
    </submittedName>
</protein>
<dbReference type="InterPro" id="IPR011013">
    <property type="entry name" value="Gal_mutarotase_sf_dom"/>
</dbReference>
<dbReference type="Gene3D" id="2.60.420.10">
    <property type="entry name" value="Maltose phosphorylase, domain 3"/>
    <property type="match status" value="1"/>
</dbReference>
<dbReference type="InterPro" id="IPR033432">
    <property type="entry name" value="GH94_catalytic"/>
</dbReference>
<keyword evidence="1" id="KW-0328">Glycosyltransferase</keyword>
<dbReference type="RefSeq" id="WP_425307952.1">
    <property type="nucleotide sequence ID" value="NZ_CP154795.1"/>
</dbReference>
<dbReference type="Gene3D" id="1.50.10.10">
    <property type="match status" value="1"/>
</dbReference>
<reference evidence="8 9" key="1">
    <citation type="submission" date="2024-04" db="EMBL/GenBank/DDBJ databases">
        <title>Isolation of an actinomycete strain from pig manure.</title>
        <authorList>
            <person name="Gong T."/>
            <person name="Yu Z."/>
            <person name="An M."/>
            <person name="Wei C."/>
            <person name="Yang W."/>
            <person name="Liu L."/>
        </authorList>
    </citation>
    <scope>NUCLEOTIDE SEQUENCE [LARGE SCALE GENOMIC DNA]</scope>
    <source>
        <strain evidence="8 9">ZF39</strain>
    </source>
</reference>